<proteinExistence type="predicted"/>
<name>A0A2R8AC88_9RHOB</name>
<dbReference type="Pfam" id="PF05159">
    <property type="entry name" value="Capsule_synth"/>
    <property type="match status" value="1"/>
</dbReference>
<dbReference type="InterPro" id="IPR007833">
    <property type="entry name" value="Capsule_polysaccharide_synth"/>
</dbReference>
<dbReference type="Proteomes" id="UP000244932">
    <property type="component" value="Unassembled WGS sequence"/>
</dbReference>
<evidence type="ECO:0000313" key="1">
    <source>
        <dbReference type="EMBL" id="SPF29668.1"/>
    </source>
</evidence>
<gene>
    <name evidence="1" type="ORF">POI8812_01984</name>
</gene>
<reference evidence="1 2" key="1">
    <citation type="submission" date="2018-03" db="EMBL/GenBank/DDBJ databases">
        <authorList>
            <person name="Keele B.F."/>
        </authorList>
    </citation>
    <scope>NUCLEOTIDE SEQUENCE [LARGE SCALE GENOMIC DNA]</scope>
    <source>
        <strain evidence="1 2">CeCT 8812</strain>
    </source>
</reference>
<evidence type="ECO:0008006" key="3">
    <source>
        <dbReference type="Google" id="ProtNLM"/>
    </source>
</evidence>
<dbReference type="GO" id="GO:0000271">
    <property type="term" value="P:polysaccharide biosynthetic process"/>
    <property type="evidence" value="ECO:0007669"/>
    <property type="project" value="InterPro"/>
</dbReference>
<protein>
    <recommendedName>
        <fullName evidence="3">Capsule polysaccharide biosynthesis protein</fullName>
    </recommendedName>
</protein>
<sequence length="445" mass="49688">MGGAFRGDRMDAEIAQRRHFLFVQGPHGPFVRQFAGALRAAGCRTTRLSLNGGDAAEWRDPDTQICFGAGIRGFADFITDVLMGRGITDVILYGDSRAYHKMTAAAAGSLGITVHFLEEGYLRPHWITYERGGVNGASPMLQIGSSDIASVDATTPLQAAPDQWGAMWGHLWHGVIYHARVWRGRKRWPRYAAHRPATASQDLRHAMRALTTHPFRLIRRRARERALMRANAPYHLVLLQLGHDASIQNHSHYDDMRAFMSDVAKAFAQGAPEGDHLVFKAHPFEDGRDRLEAWMHTLAARHDLAGRVHFLEGERLATLLDNARSAVTVNSTAAQQALWRNLPLRAFGRSVYDRPGLVSHQPLTQFFADPQRPDHTAYLAFRRAMLMTSQVPGGFYTRSGRRSLLRLLPAMMMREADPYSVIRGGAERGAKVTDGNVLSLSARRK</sequence>
<organism evidence="1 2">
    <name type="scientific">Pontivivens insulae</name>
    <dbReference type="NCBI Taxonomy" id="1639689"/>
    <lineage>
        <taxon>Bacteria</taxon>
        <taxon>Pseudomonadati</taxon>
        <taxon>Pseudomonadota</taxon>
        <taxon>Alphaproteobacteria</taxon>
        <taxon>Rhodobacterales</taxon>
        <taxon>Paracoccaceae</taxon>
        <taxon>Pontivivens</taxon>
    </lineage>
</organism>
<dbReference type="GO" id="GO:0015774">
    <property type="term" value="P:polysaccharide transport"/>
    <property type="evidence" value="ECO:0007669"/>
    <property type="project" value="InterPro"/>
</dbReference>
<keyword evidence="2" id="KW-1185">Reference proteome</keyword>
<evidence type="ECO:0000313" key="2">
    <source>
        <dbReference type="Proteomes" id="UP000244932"/>
    </source>
</evidence>
<dbReference type="EMBL" id="OMKW01000002">
    <property type="protein sequence ID" value="SPF29668.1"/>
    <property type="molecule type" value="Genomic_DNA"/>
</dbReference>
<dbReference type="OrthoDB" id="9794206at2"/>
<accession>A0A2R8AC88</accession>
<dbReference type="AlphaFoldDB" id="A0A2R8AC88"/>